<evidence type="ECO:0000313" key="3">
    <source>
        <dbReference type="Proteomes" id="UP000095390"/>
    </source>
</evidence>
<dbReference type="InterPro" id="IPR027417">
    <property type="entry name" value="P-loop_NTPase"/>
</dbReference>
<reference evidence="2 3" key="1">
    <citation type="submission" date="2015-09" db="EMBL/GenBank/DDBJ databases">
        <authorList>
            <consortium name="Pathogen Informatics"/>
        </authorList>
    </citation>
    <scope>NUCLEOTIDE SEQUENCE [LARGE SCALE GENOMIC DNA]</scope>
    <source>
        <strain evidence="2 3">2789STDY5834966</strain>
    </source>
</reference>
<name>A0A173TY74_9FIRM</name>
<gene>
    <name evidence="2" type="ORF">ERS852578_02033</name>
</gene>
<protein>
    <submittedName>
        <fullName evidence="2">Z1 domain</fullName>
    </submittedName>
</protein>
<accession>A0A173TY74</accession>
<feature type="domain" description="Putative endonuclease Z1" evidence="1">
    <location>
        <begin position="268"/>
        <end position="441"/>
    </location>
</feature>
<dbReference type="SUPFAM" id="SSF52540">
    <property type="entry name" value="P-loop containing nucleoside triphosphate hydrolases"/>
    <property type="match status" value="1"/>
</dbReference>
<evidence type="ECO:0000259" key="1">
    <source>
        <dbReference type="Pfam" id="PF10593"/>
    </source>
</evidence>
<dbReference type="Proteomes" id="UP000095390">
    <property type="component" value="Unassembled WGS sequence"/>
</dbReference>
<sequence>MQYLKTYLQKIIDRGNPLLADSIKNTAEDVGNQYIKTFSFSSHEIGLLFGNVQSGKTGQMFGIICKAADLGFPVFVLLTTDNVVLQQQTLERVKSDLDGFCICGENDGRLFMDSNLLQPTIIVLKKNVRILKLWANILGSTGFMKGNPLFIIDDEADAASLNTMVNRDRQSSINKYLDTIKNESSSSLYLQVTGTPQAILLQTIASGWHPYFTYYFQPGSAYLGGDFFFPVNGKPNCISYLDTLATPTRNVVIRHLIVSAQILSTGGKVCNCLFHPSVRVASHQRFADEIAKELKWVQEHFDSEFKIQAEKEYDLIQPEKSEKQPLDTLLLTIKALIASDKIKILVMNGKNDIESSEYSSGCNFVIGGNTLGRGVTFPGLQTIYYTRTSKKPQADTMWQHSRMFGYDRDPGMMMIYIDEKLYKLFSDINATNNSIIAQIERGLQEIKIYYPNGLNPTRKNVLDNDHVEILSGGTNYYPSYPDNDSIEDISNLLEKFAESEPYYQVNLRLIKELLSHIIPSPDFKLKAFQSVLDTIISDQPTGQGILIVRRNRDVAQGTGALLSPNDWQLGNSFTNSVVLTIYQVTGNKGWGGQQLWVPNIKLPNDVMYYDVIEEE</sequence>
<organism evidence="2 3">
    <name type="scientific">Anaerobutyricum hallii</name>
    <dbReference type="NCBI Taxonomy" id="39488"/>
    <lineage>
        <taxon>Bacteria</taxon>
        <taxon>Bacillati</taxon>
        <taxon>Bacillota</taxon>
        <taxon>Clostridia</taxon>
        <taxon>Lachnospirales</taxon>
        <taxon>Lachnospiraceae</taxon>
        <taxon>Anaerobutyricum</taxon>
    </lineage>
</organism>
<proteinExistence type="predicted"/>
<dbReference type="InterPro" id="IPR018310">
    <property type="entry name" value="Put_endonuclease_Z1-dom"/>
</dbReference>
<evidence type="ECO:0000313" key="2">
    <source>
        <dbReference type="EMBL" id="CUN07631.1"/>
    </source>
</evidence>
<dbReference type="EMBL" id="CYYC01000025">
    <property type="protein sequence ID" value="CUN07631.1"/>
    <property type="molecule type" value="Genomic_DNA"/>
</dbReference>
<dbReference type="AlphaFoldDB" id="A0A173TY74"/>
<dbReference type="Pfam" id="PF10593">
    <property type="entry name" value="Z1"/>
    <property type="match status" value="1"/>
</dbReference>
<dbReference type="RefSeq" id="WP_055183019.1">
    <property type="nucleotide sequence ID" value="NZ_CYYC01000025.1"/>
</dbReference>
<dbReference type="OrthoDB" id="436461at2"/>